<comment type="subcellular location">
    <subcellularLocation>
        <location evidence="1">Membrane</location>
        <topology evidence="1">Multi-pass membrane protein</topology>
    </subcellularLocation>
</comment>
<dbReference type="InterPro" id="IPR020846">
    <property type="entry name" value="MFS_dom"/>
</dbReference>
<evidence type="ECO:0000259" key="6">
    <source>
        <dbReference type="PROSITE" id="PS50850"/>
    </source>
</evidence>
<name>A0ABP9KAH8_9SPHN</name>
<gene>
    <name evidence="7" type="ORF">GCM10023208_14110</name>
</gene>
<feature type="transmembrane region" description="Helical" evidence="5">
    <location>
        <begin position="146"/>
        <end position="169"/>
    </location>
</feature>
<dbReference type="InterPro" id="IPR011701">
    <property type="entry name" value="MFS"/>
</dbReference>
<feature type="transmembrane region" description="Helical" evidence="5">
    <location>
        <begin position="89"/>
        <end position="108"/>
    </location>
</feature>
<evidence type="ECO:0000256" key="2">
    <source>
        <dbReference type="ARBA" id="ARBA00022692"/>
    </source>
</evidence>
<dbReference type="Proteomes" id="UP001500518">
    <property type="component" value="Unassembled WGS sequence"/>
</dbReference>
<evidence type="ECO:0000256" key="5">
    <source>
        <dbReference type="SAM" id="Phobius"/>
    </source>
</evidence>
<dbReference type="InterPro" id="IPR005829">
    <property type="entry name" value="Sugar_transporter_CS"/>
</dbReference>
<accession>A0ABP9KAH8</accession>
<organism evidence="7 8">
    <name type="scientific">Erythrobacter westpacificensis</name>
    <dbReference type="NCBI Taxonomy" id="1055231"/>
    <lineage>
        <taxon>Bacteria</taxon>
        <taxon>Pseudomonadati</taxon>
        <taxon>Pseudomonadota</taxon>
        <taxon>Alphaproteobacteria</taxon>
        <taxon>Sphingomonadales</taxon>
        <taxon>Erythrobacteraceae</taxon>
        <taxon>Erythrobacter/Porphyrobacter group</taxon>
        <taxon>Erythrobacter</taxon>
    </lineage>
</organism>
<dbReference type="RefSeq" id="WP_346032397.1">
    <property type="nucleotide sequence ID" value="NZ_BAABHV010000009.1"/>
</dbReference>
<dbReference type="InterPro" id="IPR036259">
    <property type="entry name" value="MFS_trans_sf"/>
</dbReference>
<dbReference type="PROSITE" id="PS00216">
    <property type="entry name" value="SUGAR_TRANSPORT_1"/>
    <property type="match status" value="1"/>
</dbReference>
<keyword evidence="4 5" id="KW-0472">Membrane</keyword>
<evidence type="ECO:0000256" key="4">
    <source>
        <dbReference type="ARBA" id="ARBA00023136"/>
    </source>
</evidence>
<comment type="caution">
    <text evidence="7">The sequence shown here is derived from an EMBL/GenBank/DDBJ whole genome shotgun (WGS) entry which is preliminary data.</text>
</comment>
<evidence type="ECO:0000313" key="7">
    <source>
        <dbReference type="EMBL" id="GAA5052806.1"/>
    </source>
</evidence>
<dbReference type="EMBL" id="BAABHV010000009">
    <property type="protein sequence ID" value="GAA5052806.1"/>
    <property type="molecule type" value="Genomic_DNA"/>
</dbReference>
<evidence type="ECO:0000256" key="1">
    <source>
        <dbReference type="ARBA" id="ARBA00004141"/>
    </source>
</evidence>
<feature type="transmembrane region" description="Helical" evidence="5">
    <location>
        <begin position="383"/>
        <end position="408"/>
    </location>
</feature>
<feature type="transmembrane region" description="Helical" evidence="5">
    <location>
        <begin position="260"/>
        <end position="282"/>
    </location>
</feature>
<dbReference type="PROSITE" id="PS50850">
    <property type="entry name" value="MFS"/>
    <property type="match status" value="1"/>
</dbReference>
<feature type="transmembrane region" description="Helical" evidence="5">
    <location>
        <begin position="175"/>
        <end position="196"/>
    </location>
</feature>
<feature type="transmembrane region" description="Helical" evidence="5">
    <location>
        <begin position="294"/>
        <end position="316"/>
    </location>
</feature>
<feature type="transmembrane region" description="Helical" evidence="5">
    <location>
        <begin position="57"/>
        <end position="77"/>
    </location>
</feature>
<feature type="transmembrane region" description="Helical" evidence="5">
    <location>
        <begin position="414"/>
        <end position="433"/>
    </location>
</feature>
<feature type="transmembrane region" description="Helical" evidence="5">
    <location>
        <begin position="21"/>
        <end position="45"/>
    </location>
</feature>
<protein>
    <submittedName>
        <fullName evidence="7">Aromatic acid/H+ symport family MFS transporter</fullName>
    </submittedName>
</protein>
<dbReference type="PANTHER" id="PTHR23508">
    <property type="entry name" value="CARBOXYLIC ACID TRANSPORTER PROTEIN HOMOLOG"/>
    <property type="match status" value="1"/>
</dbReference>
<feature type="transmembrane region" description="Helical" evidence="5">
    <location>
        <begin position="114"/>
        <end position="134"/>
    </location>
</feature>
<dbReference type="SUPFAM" id="SSF103473">
    <property type="entry name" value="MFS general substrate transporter"/>
    <property type="match status" value="1"/>
</dbReference>
<evidence type="ECO:0000256" key="3">
    <source>
        <dbReference type="ARBA" id="ARBA00022989"/>
    </source>
</evidence>
<keyword evidence="8" id="KW-1185">Reference proteome</keyword>
<feature type="transmembrane region" description="Helical" evidence="5">
    <location>
        <begin position="323"/>
        <end position="342"/>
    </location>
</feature>
<evidence type="ECO:0000313" key="8">
    <source>
        <dbReference type="Proteomes" id="UP001500518"/>
    </source>
</evidence>
<dbReference type="Gene3D" id="1.20.1250.20">
    <property type="entry name" value="MFS general substrate transporter like domains"/>
    <property type="match status" value="1"/>
</dbReference>
<keyword evidence="3 5" id="KW-1133">Transmembrane helix</keyword>
<feature type="domain" description="Major facilitator superfamily (MFS) profile" evidence="6">
    <location>
        <begin position="22"/>
        <end position="438"/>
    </location>
</feature>
<dbReference type="PANTHER" id="PTHR23508:SF10">
    <property type="entry name" value="CARBOXYLIC ACID TRANSPORTER PROTEIN HOMOLOG"/>
    <property type="match status" value="1"/>
</dbReference>
<dbReference type="Pfam" id="PF07690">
    <property type="entry name" value="MFS_1"/>
    <property type="match status" value="1"/>
</dbReference>
<proteinExistence type="predicted"/>
<keyword evidence="2 5" id="KW-0812">Transmembrane</keyword>
<reference evidence="8" key="1">
    <citation type="journal article" date="2019" name="Int. J. Syst. Evol. Microbiol.">
        <title>The Global Catalogue of Microorganisms (GCM) 10K type strain sequencing project: providing services to taxonomists for standard genome sequencing and annotation.</title>
        <authorList>
            <consortium name="The Broad Institute Genomics Platform"/>
            <consortium name="The Broad Institute Genome Sequencing Center for Infectious Disease"/>
            <person name="Wu L."/>
            <person name="Ma J."/>
        </authorList>
    </citation>
    <scope>NUCLEOTIDE SEQUENCE [LARGE SCALE GENOMIC DNA]</scope>
    <source>
        <strain evidence="8">JCM 18014</strain>
    </source>
</reference>
<feature type="transmembrane region" description="Helical" evidence="5">
    <location>
        <begin position="348"/>
        <end position="371"/>
    </location>
</feature>
<sequence length="449" mass="48184">MPRFDVEAFIDRQSIGRPQMTVLLVCLLVCFIDGFDIFMVGKIAPAIAEGFGEPSEAMTFLFLCQQIGLAVGAFLVAPLADRFGRRNMLVFACATFGLITVASVYAQTLFQLSIMRGIAGVFMSAGLPMALALISEATPKKRRSTFIAIALAGYSSGSAASGAVAAWLIDIYGWQSGFWIGGIVPLLCVPLLMFLVPESLKYRTERDPTDPRIANTIMRMDPSASLSDDELFVLGENEATAKKAQLLDVFLDGRAWMTGIIWAACMLSMANIALLAAWLPTFFQEMAGVPIQEFAIVAMIAYIGGVVGTLTIGWLMDRIRATTLIPIYFVGLSIAILLMARIPFEAPLFIVVLLLWSFTQTGAQGGLNTLITQVYPPRMRSTALGWSGGAGRIGGVISPLFGGLAIAQNYSLEFTLGCIAIVPLVVAILVFLLGKTSYAQRTAPVAATG</sequence>